<dbReference type="EMBL" id="CAJVPZ010078253">
    <property type="protein sequence ID" value="CAG8806043.1"/>
    <property type="molecule type" value="Genomic_DNA"/>
</dbReference>
<dbReference type="AlphaFoldDB" id="A0A9N9PBX9"/>
<evidence type="ECO:0000313" key="2">
    <source>
        <dbReference type="Proteomes" id="UP000789396"/>
    </source>
</evidence>
<keyword evidence="2" id="KW-1185">Reference proteome</keyword>
<reference evidence="1" key="1">
    <citation type="submission" date="2021-06" db="EMBL/GenBank/DDBJ databases">
        <authorList>
            <person name="Kallberg Y."/>
            <person name="Tangrot J."/>
            <person name="Rosling A."/>
        </authorList>
    </citation>
    <scope>NUCLEOTIDE SEQUENCE</scope>
    <source>
        <strain evidence="1">IN212</strain>
    </source>
</reference>
<name>A0A9N9PBX9_9GLOM</name>
<protein>
    <submittedName>
        <fullName evidence="1">2067_t:CDS:1</fullName>
    </submittedName>
</protein>
<gene>
    <name evidence="1" type="ORF">RFULGI_LOCUS18234</name>
</gene>
<evidence type="ECO:0000313" key="1">
    <source>
        <dbReference type="EMBL" id="CAG8806043.1"/>
    </source>
</evidence>
<proteinExistence type="predicted"/>
<comment type="caution">
    <text evidence="1">The sequence shown here is derived from an EMBL/GenBank/DDBJ whole genome shotgun (WGS) entry which is preliminary data.</text>
</comment>
<feature type="non-terminal residue" evidence="1">
    <location>
        <position position="100"/>
    </location>
</feature>
<dbReference type="Proteomes" id="UP000789396">
    <property type="component" value="Unassembled WGS sequence"/>
</dbReference>
<dbReference type="OrthoDB" id="2430780at2759"/>
<sequence>KFGKGNSVEVNNEKSKISDSVKGKLVKINEELAKASIRTSLCMNLISINYAKVKELTWKHINKKIDNKVVGYVSEFEVDVDGVVLDKEMKNVVVRFDPVM</sequence>
<accession>A0A9N9PBX9</accession>
<organism evidence="1 2">
    <name type="scientific">Racocetra fulgida</name>
    <dbReference type="NCBI Taxonomy" id="60492"/>
    <lineage>
        <taxon>Eukaryota</taxon>
        <taxon>Fungi</taxon>
        <taxon>Fungi incertae sedis</taxon>
        <taxon>Mucoromycota</taxon>
        <taxon>Glomeromycotina</taxon>
        <taxon>Glomeromycetes</taxon>
        <taxon>Diversisporales</taxon>
        <taxon>Gigasporaceae</taxon>
        <taxon>Racocetra</taxon>
    </lineage>
</organism>
<feature type="non-terminal residue" evidence="1">
    <location>
        <position position="1"/>
    </location>
</feature>